<evidence type="ECO:0000256" key="6">
    <source>
        <dbReference type="SAM" id="Coils"/>
    </source>
</evidence>
<feature type="binding site" evidence="5">
    <location>
        <position position="428"/>
    </location>
    <ligand>
        <name>Mg(2+)</name>
        <dbReference type="ChEBI" id="CHEBI:18420"/>
        <note>catalytic</note>
    </ligand>
</feature>
<organism evidence="10 11">
    <name type="scientific">Meloidogyne floridensis</name>
    <dbReference type="NCBI Taxonomy" id="298350"/>
    <lineage>
        <taxon>Eukaryota</taxon>
        <taxon>Metazoa</taxon>
        <taxon>Ecdysozoa</taxon>
        <taxon>Nematoda</taxon>
        <taxon>Chromadorea</taxon>
        <taxon>Rhabditida</taxon>
        <taxon>Tylenchina</taxon>
        <taxon>Tylenchomorpha</taxon>
        <taxon>Tylenchoidea</taxon>
        <taxon>Meloidogynidae</taxon>
        <taxon>Meloidogyninae</taxon>
        <taxon>Meloidogyne</taxon>
    </lineage>
</organism>
<dbReference type="GO" id="GO:0006309">
    <property type="term" value="P:apoptotic DNA fragmentation"/>
    <property type="evidence" value="ECO:0007669"/>
    <property type="project" value="TreeGrafter"/>
</dbReference>
<evidence type="ECO:0000256" key="5">
    <source>
        <dbReference type="PIRSR" id="PIRSR640255-2"/>
    </source>
</evidence>
<evidence type="ECO:0000256" key="3">
    <source>
        <dbReference type="ARBA" id="ARBA00022759"/>
    </source>
</evidence>
<evidence type="ECO:0000256" key="1">
    <source>
        <dbReference type="ARBA" id="ARBA00010052"/>
    </source>
</evidence>
<dbReference type="GO" id="GO:0000014">
    <property type="term" value="F:single-stranded DNA endodeoxyribonuclease activity"/>
    <property type="evidence" value="ECO:0007669"/>
    <property type="project" value="TreeGrafter"/>
</dbReference>
<dbReference type="GO" id="GO:0003676">
    <property type="term" value="F:nucleic acid binding"/>
    <property type="evidence" value="ECO:0007669"/>
    <property type="project" value="InterPro"/>
</dbReference>
<feature type="compositionally biased region" description="Basic and acidic residues" evidence="7">
    <location>
        <begin position="629"/>
        <end position="649"/>
    </location>
</feature>
<feature type="region of interest" description="Disordered" evidence="7">
    <location>
        <begin position="622"/>
        <end position="674"/>
    </location>
</feature>
<reference evidence="11" key="1">
    <citation type="submission" date="2022-11" db="UniProtKB">
        <authorList>
            <consortium name="WormBaseParasite"/>
        </authorList>
    </citation>
    <scope>IDENTIFICATION</scope>
</reference>
<keyword evidence="3" id="KW-0378">Hydrolase</keyword>
<evidence type="ECO:0000256" key="7">
    <source>
        <dbReference type="SAM" id="MobiDB-lite"/>
    </source>
</evidence>
<feature type="domain" description="ENPP1-3/EXOG-like endonuclease/phosphodiesterase" evidence="8">
    <location>
        <begin position="336"/>
        <end position="521"/>
    </location>
</feature>
<name>A0A915NW29_9BILA</name>
<dbReference type="GO" id="GO:0005743">
    <property type="term" value="C:mitochondrial inner membrane"/>
    <property type="evidence" value="ECO:0007669"/>
    <property type="project" value="TreeGrafter"/>
</dbReference>
<keyword evidence="10" id="KW-1185">Reference proteome</keyword>
<comment type="similarity">
    <text evidence="1">Belongs to the DNA/RNA non-specific endonuclease family.</text>
</comment>
<dbReference type="GO" id="GO:0005634">
    <property type="term" value="C:nucleus"/>
    <property type="evidence" value="ECO:0007669"/>
    <property type="project" value="TreeGrafter"/>
</dbReference>
<dbReference type="GO" id="GO:0046872">
    <property type="term" value="F:metal ion binding"/>
    <property type="evidence" value="ECO:0007669"/>
    <property type="project" value="UniProtKB-KW"/>
</dbReference>
<dbReference type="SMART" id="SM00892">
    <property type="entry name" value="Endonuclease_NS"/>
    <property type="match status" value="1"/>
</dbReference>
<dbReference type="WBParaSite" id="scf7180000422128.g8361">
    <property type="protein sequence ID" value="scf7180000422128.g8361"/>
    <property type="gene ID" value="scf7180000422128.g8361"/>
</dbReference>
<evidence type="ECO:0000259" key="9">
    <source>
        <dbReference type="SMART" id="SM00892"/>
    </source>
</evidence>
<dbReference type="PANTHER" id="PTHR13966">
    <property type="entry name" value="ENDONUCLEASE RELATED"/>
    <property type="match status" value="1"/>
</dbReference>
<keyword evidence="6" id="KW-0175">Coiled coil</keyword>
<dbReference type="Gene3D" id="3.40.570.10">
    <property type="entry name" value="Extracellular Endonuclease, subunit A"/>
    <property type="match status" value="1"/>
</dbReference>
<dbReference type="InterPro" id="IPR001604">
    <property type="entry name" value="Endo_G_ENPP1-like_dom"/>
</dbReference>
<dbReference type="InterPro" id="IPR020821">
    <property type="entry name" value="ENPP1-3/EXOG-like_nuc-like"/>
</dbReference>
<dbReference type="SMART" id="SM00477">
    <property type="entry name" value="NUC"/>
    <property type="match status" value="1"/>
</dbReference>
<feature type="coiled-coil region" evidence="6">
    <location>
        <begin position="1104"/>
        <end position="1131"/>
    </location>
</feature>
<dbReference type="Pfam" id="PF01223">
    <property type="entry name" value="Endonuclease_NS"/>
    <property type="match status" value="1"/>
</dbReference>
<feature type="domain" description="DNA/RNA non-specific endonuclease/pyrophosphatase/phosphodiesterase" evidence="9">
    <location>
        <begin position="335"/>
        <end position="542"/>
    </location>
</feature>
<evidence type="ECO:0000313" key="11">
    <source>
        <dbReference type="WBParaSite" id="scf7180000422128.g8361"/>
    </source>
</evidence>
<dbReference type="InterPro" id="IPR040255">
    <property type="entry name" value="Non-specific_endonuclease"/>
</dbReference>
<dbReference type="Proteomes" id="UP000887560">
    <property type="component" value="Unplaced"/>
</dbReference>
<dbReference type="InterPro" id="IPR044925">
    <property type="entry name" value="His-Me_finger_sf"/>
</dbReference>
<dbReference type="GO" id="GO:0004521">
    <property type="term" value="F:RNA endonuclease activity"/>
    <property type="evidence" value="ECO:0007669"/>
    <property type="project" value="TreeGrafter"/>
</dbReference>
<proteinExistence type="inferred from homology"/>
<feature type="active site" description="Proton acceptor" evidence="4">
    <location>
        <position position="402"/>
    </location>
</feature>
<keyword evidence="5" id="KW-0479">Metal-binding</keyword>
<evidence type="ECO:0000259" key="8">
    <source>
        <dbReference type="SMART" id="SM00477"/>
    </source>
</evidence>
<keyword evidence="2" id="KW-0540">Nuclease</keyword>
<evidence type="ECO:0000313" key="10">
    <source>
        <dbReference type="Proteomes" id="UP000887560"/>
    </source>
</evidence>
<dbReference type="PANTHER" id="PTHR13966:SF5">
    <property type="entry name" value="ENDONUCLEASE G, MITOCHONDRIAL"/>
    <property type="match status" value="1"/>
</dbReference>
<evidence type="ECO:0000256" key="2">
    <source>
        <dbReference type="ARBA" id="ARBA00022722"/>
    </source>
</evidence>
<sequence length="1150" mass="136412">MPLPSEYSLDKCFKENLEFVTINQHLVELNFPSFFENFLNYSDNQKFISDFNPLEIIEKISNHFDEFGWPEDERLLIGENNNNLTSVNFLTKNVNWILEIVTPNKEIIEDAQHDFGHKTDKEMVKTLNLLEKYANCVSTFNNKPIITLTGPIFTILAENKKETKLKGSFNKNLKQPPITQFYKVIFIEYEIKKYCVDVIFTEAKLGVKNNFNNKNKIFNYDNKCGKDYLKNWKFKNYIKNNKIMKEMFKNKLEFLEWYIGFELLDLIKTIFGINKIENCDNGKMFNKLEYSSNSFEKLPESLIIPTFMFKFKNIDLSNINGEINKKNSNKSNIRKYQDFIVNFNRRKRIPNWVFEYLTKDKMNNLNQTERNNWQLDPNFSEIFQPKYEDYGNSQYFNLDHGHLATASLHPHEQGYYLTNSVPQYDEINKGHWRVIEEYMSCLARKAEETFIYTGTLFLPNEETNLMEFQVLGDKEIYVPTHLFKIVILKISDNFSWKYWLESYVITNINLNELFVEKQVNTNPYANDGSPEIVQDCRRKVHFLEYQKDIQKYTKNNIPKYIINLLKYYRKPYKFIEENSDFRLFSLLSEKIKNENDGVLFDMEKENFDKNLNEIDINKHRSNNITFGNEKSENSNERKSVDNKNTDQGKKTKKKSKGKEQKQNTKNKLKTKKENNSEDLFYIKQAIKQNNREIQEKIQQKKKAEKEARIDKEIELKNTKNDRKENLKEKRKIKRQLKNKQLKEQNNSQALPIEKVLDLINDRIKILIHSAEIISKLIDKLNEENYLEFYCLIDEAILSFFESIQKYFLLFNINFELIEDWRFDKKFYEDFCTAICSISKSYPQTIQNHGKFTEFGYKFVMFYQNKGDELIDNVRGNIEKALAVVLSEKQKAEKIISVEDKIDELIINHQNGSLMNAISLIMYNITDTTIYDFVNNIYKLLRYAILFNEIIKMYNSRNDQLIYPAVLAVIYEKLFVKTFIYLSITNIKIDDEYLHNIIEKDVSLILNGGEPIFPILIDNISNAFQSILLKNLVNKITEKNEEGESNFEEKEENKIIENELKIKGSDEENQKIFEKEIEKFKTNIDNLIIDDFSVILSVYKIFKILEENGENLLLEKENNEDLNENLKEDENKDMKIPKDVKGKSIMIEGDD</sequence>
<protein>
    <submittedName>
        <fullName evidence="11">DNA/RNA non-specific endonuclease domain-containing protein</fullName>
    </submittedName>
</protein>
<evidence type="ECO:0000256" key="4">
    <source>
        <dbReference type="PIRSR" id="PIRSR640255-1"/>
    </source>
</evidence>
<dbReference type="InterPro" id="IPR044929">
    <property type="entry name" value="DNA/RNA_non-sp_Endonuclease_sf"/>
</dbReference>
<dbReference type="AlphaFoldDB" id="A0A915NW29"/>
<dbReference type="SUPFAM" id="SSF54060">
    <property type="entry name" value="His-Me finger endonucleases"/>
    <property type="match status" value="1"/>
</dbReference>
<accession>A0A915NW29</accession>
<keyword evidence="3" id="KW-0255">Endonuclease</keyword>